<dbReference type="InterPro" id="IPR001223">
    <property type="entry name" value="Glyco_hydro18_cat"/>
</dbReference>
<keyword evidence="3" id="KW-0119">Carbohydrate metabolism</keyword>
<sequence>MLPAVILPARCKPLCRPTILDGVDFDFEWCETAQEWADYSLLIEAMNAALPASSLFSVSLHPAYYSITPAAIAAADYISIQSYGPRPNRFPYDQFVSDLNNMLAYGYPRHKLVMGLPFYGTTSDNTLITTAYTDIVKAHPNLDPNLDEIAVTANGVTRTYTFNGQTTLIKKAKLVRDQELAGLMYWDIATDVNYTNPLALLRAVNTIINANLDVDTSTPVSAQTINFPALPEKRVDDLDFDAGAVASSGLPVSYTSSDPAVATILNGKIHLTGAGTTIITANQTGNALYQAAEPVSQTLVVIADTEAPTAPANLTATATDETATLTWAAATDNFAVTGYKIFKAGELIAELNATTYTVNGLQSSISYDFVVVATDKAGNISGPAAITITTPDTQAPGAPLALTGKKTIKHEIELTWQAATDNVAVVGYWVYLNGTPLHTTPITGTTYRVPSPKGRDAYEFTVKAVDAAQNLSAAGNSLIVVKGIIVEPGATASRQPKSATESFVHPDGVVVYPNPSPGRFRVNLNSPQNGELTISLYNANGRLLKEIKDVKNDAYEKELDLRAFAAGIYFIRISVGSFVQSQRINIE</sequence>
<dbReference type="PANTHER" id="PTHR11177">
    <property type="entry name" value="CHITINASE"/>
    <property type="match status" value="1"/>
</dbReference>
<comment type="catalytic activity">
    <reaction evidence="1">
        <text>Random endo-hydrolysis of N-acetyl-beta-D-glucosaminide (1-&gt;4)-beta-linkages in chitin and chitodextrins.</text>
        <dbReference type="EC" id="3.2.1.14"/>
    </reaction>
</comment>
<dbReference type="GO" id="GO:0008843">
    <property type="term" value="F:endochitinase activity"/>
    <property type="evidence" value="ECO:0007669"/>
    <property type="project" value="UniProtKB-EC"/>
</dbReference>
<dbReference type="InterPro" id="IPR026444">
    <property type="entry name" value="Secre_tail"/>
</dbReference>
<dbReference type="InterPro" id="IPR013783">
    <property type="entry name" value="Ig-like_fold"/>
</dbReference>
<dbReference type="SUPFAM" id="SSF49265">
    <property type="entry name" value="Fibronectin type III"/>
    <property type="match status" value="1"/>
</dbReference>
<gene>
    <name evidence="6" type="ORF">F0145_17655</name>
</gene>
<keyword evidence="7" id="KW-1185">Reference proteome</keyword>
<dbReference type="GO" id="GO:0005975">
    <property type="term" value="P:carbohydrate metabolic process"/>
    <property type="evidence" value="ECO:0007669"/>
    <property type="project" value="InterPro"/>
</dbReference>
<organism evidence="6 7">
    <name type="scientific">Adhaeribacter rhizoryzae</name>
    <dbReference type="NCBI Taxonomy" id="2607907"/>
    <lineage>
        <taxon>Bacteria</taxon>
        <taxon>Pseudomonadati</taxon>
        <taxon>Bacteroidota</taxon>
        <taxon>Cytophagia</taxon>
        <taxon>Cytophagales</taxon>
        <taxon>Hymenobacteraceae</taxon>
        <taxon>Adhaeribacter</taxon>
    </lineage>
</organism>
<dbReference type="InterPro" id="IPR008964">
    <property type="entry name" value="Invasin/intimin_cell_adhesion"/>
</dbReference>
<keyword evidence="3" id="KW-0624">Polysaccharide degradation</keyword>
<name>A0A5M6D623_9BACT</name>
<evidence type="ECO:0000259" key="5">
    <source>
        <dbReference type="PROSITE" id="PS51910"/>
    </source>
</evidence>
<dbReference type="CDD" id="cd00063">
    <property type="entry name" value="FN3"/>
    <property type="match status" value="1"/>
</dbReference>
<accession>A0A5M6D623</accession>
<evidence type="ECO:0000256" key="3">
    <source>
        <dbReference type="ARBA" id="ARBA00023024"/>
    </source>
</evidence>
<dbReference type="PANTHER" id="PTHR11177:SF317">
    <property type="entry name" value="CHITINASE 12-RELATED"/>
    <property type="match status" value="1"/>
</dbReference>
<protein>
    <recommendedName>
        <fullName evidence="2">chitinase</fullName>
        <ecNumber evidence="2">3.2.1.14</ecNumber>
    </recommendedName>
</protein>
<feature type="domain" description="GH18" evidence="5">
    <location>
        <begin position="1"/>
        <end position="211"/>
    </location>
</feature>
<reference evidence="6 7" key="1">
    <citation type="submission" date="2019-09" db="EMBL/GenBank/DDBJ databases">
        <title>Genome sequence and assembly of Adhaeribacter sp.</title>
        <authorList>
            <person name="Chhetri G."/>
        </authorList>
    </citation>
    <scope>NUCLEOTIDE SEQUENCE [LARGE SCALE GENOMIC DNA]</scope>
    <source>
        <strain evidence="6 7">DK36</strain>
    </source>
</reference>
<dbReference type="InterPro" id="IPR017853">
    <property type="entry name" value="GH"/>
</dbReference>
<dbReference type="InterPro" id="IPR003961">
    <property type="entry name" value="FN3_dom"/>
</dbReference>
<dbReference type="GO" id="GO:0006032">
    <property type="term" value="P:chitin catabolic process"/>
    <property type="evidence" value="ECO:0007669"/>
    <property type="project" value="UniProtKB-KW"/>
</dbReference>
<dbReference type="EC" id="3.2.1.14" evidence="2"/>
<dbReference type="Pfam" id="PF00041">
    <property type="entry name" value="fn3"/>
    <property type="match status" value="1"/>
</dbReference>
<dbReference type="PROSITE" id="PS50853">
    <property type="entry name" value="FN3"/>
    <property type="match status" value="1"/>
</dbReference>
<evidence type="ECO:0000256" key="2">
    <source>
        <dbReference type="ARBA" id="ARBA00012729"/>
    </source>
</evidence>
<dbReference type="Gene3D" id="3.40.5.30">
    <property type="entry name" value="(Trans)glycosidases - domain 2"/>
    <property type="match status" value="1"/>
</dbReference>
<dbReference type="EMBL" id="VWSF01000015">
    <property type="protein sequence ID" value="KAA5542964.1"/>
    <property type="molecule type" value="Genomic_DNA"/>
</dbReference>
<keyword evidence="3" id="KW-0146">Chitin degradation</keyword>
<dbReference type="Gene3D" id="2.60.40.1080">
    <property type="match status" value="1"/>
</dbReference>
<dbReference type="SUPFAM" id="SSF49373">
    <property type="entry name" value="Invasin/intimin cell-adhesion fragments"/>
    <property type="match status" value="1"/>
</dbReference>
<proteinExistence type="predicted"/>
<evidence type="ECO:0000313" key="7">
    <source>
        <dbReference type="Proteomes" id="UP000323426"/>
    </source>
</evidence>
<dbReference type="AlphaFoldDB" id="A0A5M6D623"/>
<dbReference type="SMART" id="SM00060">
    <property type="entry name" value="FN3"/>
    <property type="match status" value="2"/>
</dbReference>
<dbReference type="NCBIfam" id="TIGR04183">
    <property type="entry name" value="Por_Secre_tail"/>
    <property type="match status" value="1"/>
</dbReference>
<dbReference type="Proteomes" id="UP000323426">
    <property type="component" value="Unassembled WGS sequence"/>
</dbReference>
<evidence type="ECO:0000313" key="6">
    <source>
        <dbReference type="EMBL" id="KAA5542964.1"/>
    </source>
</evidence>
<dbReference type="PROSITE" id="PS51910">
    <property type="entry name" value="GH18_2"/>
    <property type="match status" value="1"/>
</dbReference>
<feature type="domain" description="Fibronectin type-III" evidence="4">
    <location>
        <begin position="310"/>
        <end position="396"/>
    </location>
</feature>
<comment type="caution">
    <text evidence="6">The sequence shown here is derived from an EMBL/GenBank/DDBJ whole genome shotgun (WGS) entry which is preliminary data.</text>
</comment>
<dbReference type="SUPFAM" id="SSF51445">
    <property type="entry name" value="(Trans)glycosidases"/>
    <property type="match status" value="1"/>
</dbReference>
<dbReference type="Gene3D" id="3.20.20.80">
    <property type="entry name" value="Glycosidases"/>
    <property type="match status" value="1"/>
</dbReference>
<evidence type="ECO:0000259" key="4">
    <source>
        <dbReference type="PROSITE" id="PS50853"/>
    </source>
</evidence>
<dbReference type="Pfam" id="PF18962">
    <property type="entry name" value="Por_Secre_tail"/>
    <property type="match status" value="1"/>
</dbReference>
<dbReference type="Gene3D" id="2.60.40.10">
    <property type="entry name" value="Immunoglobulins"/>
    <property type="match status" value="2"/>
</dbReference>
<dbReference type="InterPro" id="IPR050314">
    <property type="entry name" value="Glycosyl_Hydrlase_18"/>
</dbReference>
<dbReference type="InterPro" id="IPR036116">
    <property type="entry name" value="FN3_sf"/>
</dbReference>
<dbReference type="Pfam" id="PF00704">
    <property type="entry name" value="Glyco_hydro_18"/>
    <property type="match status" value="1"/>
</dbReference>
<evidence type="ECO:0000256" key="1">
    <source>
        <dbReference type="ARBA" id="ARBA00000822"/>
    </source>
</evidence>